<sequence length="291" mass="30734">MQNYVDLDPGPGRLDPWCGRLTYDGHDGTDIRVRDLVAMRAGVRVVAAAEGVVKATRDGMADVSIRDTGPEAVAGREAGNGVLIDHGGGWQTQYSHLRSGSVLVKPGDRVEAGSPLGLIGLSGQTEFPHLHFTVRKDGAEVDPYTGAAGGWTCGSPRSPLWTEAAAQALAYVPTGLLIAGFSSMRPDADAVRRGDERLGETVRDPDVLVLWVDLFGAESGDVQSFSITDPDGSVLLKNESVLDANNVSWFAFGGVRRPSAGWVPGVHTGTYTLSRGGKAIISTNVEVAVQR</sequence>
<evidence type="ECO:0000259" key="2">
    <source>
        <dbReference type="Pfam" id="PF01551"/>
    </source>
</evidence>
<keyword evidence="4" id="KW-1185">Reference proteome</keyword>
<dbReference type="SUPFAM" id="SSF51261">
    <property type="entry name" value="Duplicated hybrid motif"/>
    <property type="match status" value="1"/>
</dbReference>
<comment type="caution">
    <text evidence="3">The sequence shown here is derived from an EMBL/GenBank/DDBJ whole genome shotgun (WGS) entry which is preliminary data.</text>
</comment>
<dbReference type="PANTHER" id="PTHR21666">
    <property type="entry name" value="PEPTIDASE-RELATED"/>
    <property type="match status" value="1"/>
</dbReference>
<organism evidence="3 4">
    <name type="scientific">Amaricoccus macauensis</name>
    <dbReference type="NCBI Taxonomy" id="57001"/>
    <lineage>
        <taxon>Bacteria</taxon>
        <taxon>Pseudomonadati</taxon>
        <taxon>Pseudomonadota</taxon>
        <taxon>Alphaproteobacteria</taxon>
        <taxon>Rhodobacterales</taxon>
        <taxon>Paracoccaceae</taxon>
        <taxon>Amaricoccus</taxon>
    </lineage>
</organism>
<dbReference type="InterPro" id="IPR050570">
    <property type="entry name" value="Cell_wall_metabolism_enzyme"/>
</dbReference>
<dbReference type="AlphaFoldDB" id="A0A840SF02"/>
<dbReference type="Proteomes" id="UP000549457">
    <property type="component" value="Unassembled WGS sequence"/>
</dbReference>
<keyword evidence="3" id="KW-0378">Hydrolase</keyword>
<gene>
    <name evidence="3" type="ORF">HNP73_000328</name>
</gene>
<dbReference type="Gene3D" id="2.70.70.10">
    <property type="entry name" value="Glucose Permease (Domain IIA)"/>
    <property type="match status" value="1"/>
</dbReference>
<reference evidence="3 4" key="1">
    <citation type="submission" date="2020-08" db="EMBL/GenBank/DDBJ databases">
        <title>Genomic Encyclopedia of Type Strains, Phase IV (KMG-IV): sequencing the most valuable type-strain genomes for metagenomic binning, comparative biology and taxonomic classification.</title>
        <authorList>
            <person name="Goeker M."/>
        </authorList>
    </citation>
    <scope>NUCLEOTIDE SEQUENCE [LARGE SCALE GENOMIC DNA]</scope>
    <source>
        <strain evidence="3 4">DSM 101730</strain>
    </source>
</reference>
<dbReference type="GO" id="GO:0004222">
    <property type="term" value="F:metalloendopeptidase activity"/>
    <property type="evidence" value="ECO:0007669"/>
    <property type="project" value="TreeGrafter"/>
</dbReference>
<name>A0A840SF02_9RHOB</name>
<dbReference type="EMBL" id="JACHFM010000001">
    <property type="protein sequence ID" value="MBB5220407.1"/>
    <property type="molecule type" value="Genomic_DNA"/>
</dbReference>
<dbReference type="InterPro" id="IPR011055">
    <property type="entry name" value="Dup_hybrid_motif"/>
</dbReference>
<dbReference type="PANTHER" id="PTHR21666:SF289">
    <property type="entry name" value="L-ALA--D-GLU ENDOPEPTIDASE"/>
    <property type="match status" value="1"/>
</dbReference>
<dbReference type="Pfam" id="PF01551">
    <property type="entry name" value="Peptidase_M23"/>
    <property type="match status" value="1"/>
</dbReference>
<dbReference type="RefSeq" id="WP_184146468.1">
    <property type="nucleotide sequence ID" value="NZ_JACHFM010000001.1"/>
</dbReference>
<proteinExistence type="predicted"/>
<dbReference type="InterPro" id="IPR016047">
    <property type="entry name" value="M23ase_b-sheet_dom"/>
</dbReference>
<feature type="domain" description="M23ase beta-sheet core" evidence="2">
    <location>
        <begin position="26"/>
        <end position="143"/>
    </location>
</feature>
<evidence type="ECO:0000256" key="1">
    <source>
        <dbReference type="ARBA" id="ARBA00022729"/>
    </source>
</evidence>
<accession>A0A840SF02</accession>
<keyword evidence="1" id="KW-0732">Signal</keyword>
<protein>
    <submittedName>
        <fullName evidence="3">Murein DD-endopeptidase MepM/ murein hydrolase activator NlpD</fullName>
    </submittedName>
</protein>
<evidence type="ECO:0000313" key="3">
    <source>
        <dbReference type="EMBL" id="MBB5220407.1"/>
    </source>
</evidence>
<evidence type="ECO:0000313" key="4">
    <source>
        <dbReference type="Proteomes" id="UP000549457"/>
    </source>
</evidence>
<dbReference type="CDD" id="cd12797">
    <property type="entry name" value="M23_peptidase"/>
    <property type="match status" value="1"/>
</dbReference>